<evidence type="ECO:0000256" key="4">
    <source>
        <dbReference type="ARBA" id="ARBA00022679"/>
    </source>
</evidence>
<dbReference type="CDD" id="cd00082">
    <property type="entry name" value="HisKA"/>
    <property type="match status" value="1"/>
</dbReference>
<feature type="domain" description="PAS" evidence="9">
    <location>
        <begin position="138"/>
        <end position="208"/>
    </location>
</feature>
<dbReference type="PRINTS" id="PR00344">
    <property type="entry name" value="BCTRLSENSOR"/>
</dbReference>
<dbReference type="SUPFAM" id="SSF47384">
    <property type="entry name" value="Homodimeric domain of signal transducing histidine kinase"/>
    <property type="match status" value="1"/>
</dbReference>
<dbReference type="FunFam" id="3.30.565.10:FF:000006">
    <property type="entry name" value="Sensor histidine kinase WalK"/>
    <property type="match status" value="1"/>
</dbReference>
<dbReference type="GO" id="GO:0006355">
    <property type="term" value="P:regulation of DNA-templated transcription"/>
    <property type="evidence" value="ECO:0007669"/>
    <property type="project" value="InterPro"/>
</dbReference>
<feature type="domain" description="PAS" evidence="9">
    <location>
        <begin position="10"/>
        <end position="83"/>
    </location>
</feature>
<dbReference type="SMART" id="SM00388">
    <property type="entry name" value="HisKA"/>
    <property type="match status" value="1"/>
</dbReference>
<dbReference type="CDD" id="cd00130">
    <property type="entry name" value="PAS"/>
    <property type="match status" value="5"/>
</dbReference>
<evidence type="ECO:0000256" key="1">
    <source>
        <dbReference type="ARBA" id="ARBA00000085"/>
    </source>
</evidence>
<evidence type="ECO:0000256" key="3">
    <source>
        <dbReference type="ARBA" id="ARBA00022553"/>
    </source>
</evidence>
<dbReference type="InterPro" id="IPR003661">
    <property type="entry name" value="HisK_dim/P_dom"/>
</dbReference>
<protein>
    <recommendedName>
        <fullName evidence="2">histidine kinase</fullName>
        <ecNumber evidence="2">2.7.13.3</ecNumber>
    </recommendedName>
</protein>
<dbReference type="Gene3D" id="1.10.287.130">
    <property type="match status" value="1"/>
</dbReference>
<dbReference type="InterPro" id="IPR013655">
    <property type="entry name" value="PAS_fold_3"/>
</dbReference>
<reference evidence="11 12" key="1">
    <citation type="submission" date="2007-05" db="EMBL/GenBank/DDBJ databases">
        <title>Complete sequence of Geobacter uraniireducens Rf4.</title>
        <authorList>
            <consortium name="US DOE Joint Genome Institute"/>
            <person name="Copeland A."/>
            <person name="Lucas S."/>
            <person name="Lapidus A."/>
            <person name="Barry K."/>
            <person name="Detter J.C."/>
            <person name="Glavina del Rio T."/>
            <person name="Hammon N."/>
            <person name="Israni S."/>
            <person name="Dalin E."/>
            <person name="Tice H."/>
            <person name="Pitluck S."/>
            <person name="Chertkov O."/>
            <person name="Brettin T."/>
            <person name="Bruce D."/>
            <person name="Han C."/>
            <person name="Schmutz J."/>
            <person name="Larimer F."/>
            <person name="Land M."/>
            <person name="Hauser L."/>
            <person name="Kyrpides N."/>
            <person name="Mikhailova N."/>
            <person name="Shelobolina E."/>
            <person name="Aklujkar M."/>
            <person name="Lovley D."/>
            <person name="Richardson P."/>
        </authorList>
    </citation>
    <scope>NUCLEOTIDE SEQUENCE [LARGE SCALE GENOMIC DNA]</scope>
    <source>
        <strain evidence="11 12">Rf4</strain>
    </source>
</reference>
<dbReference type="GO" id="GO:0000156">
    <property type="term" value="F:phosphorelay response regulator activity"/>
    <property type="evidence" value="ECO:0007669"/>
    <property type="project" value="TreeGrafter"/>
</dbReference>
<evidence type="ECO:0000259" key="9">
    <source>
        <dbReference type="PROSITE" id="PS50112"/>
    </source>
</evidence>
<proteinExistence type="predicted"/>
<dbReference type="SMART" id="SM00091">
    <property type="entry name" value="PAS"/>
    <property type="match status" value="5"/>
</dbReference>
<feature type="domain" description="PAC" evidence="10">
    <location>
        <begin position="473"/>
        <end position="523"/>
    </location>
</feature>
<evidence type="ECO:0000256" key="5">
    <source>
        <dbReference type="ARBA" id="ARBA00022777"/>
    </source>
</evidence>
<comment type="catalytic activity">
    <reaction evidence="1">
        <text>ATP + protein L-histidine = ADP + protein N-phospho-L-histidine.</text>
        <dbReference type="EC" id="2.7.13.3"/>
    </reaction>
</comment>
<keyword evidence="4 11" id="KW-0808">Transferase</keyword>
<dbReference type="InterPro" id="IPR005467">
    <property type="entry name" value="His_kinase_dom"/>
</dbReference>
<dbReference type="InterPro" id="IPR013767">
    <property type="entry name" value="PAS_fold"/>
</dbReference>
<feature type="domain" description="PAC" evidence="10">
    <location>
        <begin position="345"/>
        <end position="398"/>
    </location>
</feature>
<dbReference type="PROSITE" id="PS50113">
    <property type="entry name" value="PAC"/>
    <property type="match status" value="5"/>
</dbReference>
<keyword evidence="5 11" id="KW-0418">Kinase</keyword>
<keyword evidence="7" id="KW-0175">Coiled coil</keyword>
<feature type="domain" description="Histidine kinase" evidence="8">
    <location>
        <begin position="675"/>
        <end position="889"/>
    </location>
</feature>
<dbReference type="PROSITE" id="PS50109">
    <property type="entry name" value="HIS_KIN"/>
    <property type="match status" value="1"/>
</dbReference>
<evidence type="ECO:0000256" key="7">
    <source>
        <dbReference type="SAM" id="Coils"/>
    </source>
</evidence>
<feature type="domain" description="PAC" evidence="10">
    <location>
        <begin position="212"/>
        <end position="263"/>
    </location>
</feature>
<dbReference type="EC" id="2.7.13.3" evidence="2"/>
<dbReference type="AlphaFoldDB" id="A5G3U3"/>
<dbReference type="InterPro" id="IPR036097">
    <property type="entry name" value="HisK_dim/P_sf"/>
</dbReference>
<dbReference type="HOGENOM" id="CLU_303209_0_0_7"/>
<dbReference type="SUPFAM" id="SSF55785">
    <property type="entry name" value="PYP-like sensor domain (PAS domain)"/>
    <property type="match status" value="5"/>
</dbReference>
<dbReference type="GO" id="GO:0000155">
    <property type="term" value="F:phosphorelay sensor kinase activity"/>
    <property type="evidence" value="ECO:0007669"/>
    <property type="project" value="InterPro"/>
</dbReference>
<dbReference type="Pfam" id="PF00989">
    <property type="entry name" value="PAS"/>
    <property type="match status" value="1"/>
</dbReference>
<feature type="domain" description="PAS" evidence="9">
    <location>
        <begin position="524"/>
        <end position="569"/>
    </location>
</feature>
<dbReference type="PANTHER" id="PTHR42878:SF15">
    <property type="entry name" value="BACTERIOPHYTOCHROME"/>
    <property type="match status" value="1"/>
</dbReference>
<dbReference type="InterPro" id="IPR001610">
    <property type="entry name" value="PAC"/>
</dbReference>
<dbReference type="GO" id="GO:0030295">
    <property type="term" value="F:protein kinase activator activity"/>
    <property type="evidence" value="ECO:0007669"/>
    <property type="project" value="TreeGrafter"/>
</dbReference>
<dbReference type="InterPro" id="IPR000700">
    <property type="entry name" value="PAS-assoc_C"/>
</dbReference>
<dbReference type="Pfam" id="PF08448">
    <property type="entry name" value="PAS_4"/>
    <property type="match status" value="1"/>
</dbReference>
<dbReference type="Pfam" id="PF00512">
    <property type="entry name" value="HisKA"/>
    <property type="match status" value="1"/>
</dbReference>
<dbReference type="KEGG" id="gur:Gura_2281"/>
<keyword evidence="3" id="KW-0597">Phosphoprotein</keyword>
<dbReference type="InterPro" id="IPR003594">
    <property type="entry name" value="HATPase_dom"/>
</dbReference>
<evidence type="ECO:0000259" key="8">
    <source>
        <dbReference type="PROSITE" id="PS50109"/>
    </source>
</evidence>
<feature type="domain" description="PAC" evidence="10">
    <location>
        <begin position="598"/>
        <end position="650"/>
    </location>
</feature>
<dbReference type="Gene3D" id="3.30.450.20">
    <property type="entry name" value="PAS domain"/>
    <property type="match status" value="5"/>
</dbReference>
<evidence type="ECO:0000256" key="6">
    <source>
        <dbReference type="ARBA" id="ARBA00023136"/>
    </source>
</evidence>
<dbReference type="STRING" id="351605.Gura_2281"/>
<dbReference type="EMBL" id="CP000698">
    <property type="protein sequence ID" value="ABQ26461.1"/>
    <property type="molecule type" value="Genomic_DNA"/>
</dbReference>
<dbReference type="Gene3D" id="3.30.565.10">
    <property type="entry name" value="Histidine kinase-like ATPase, C-terminal domain"/>
    <property type="match status" value="1"/>
</dbReference>
<organism evidence="11 12">
    <name type="scientific">Geotalea uraniireducens (strain Rf4)</name>
    <name type="common">Geobacter uraniireducens</name>
    <dbReference type="NCBI Taxonomy" id="351605"/>
    <lineage>
        <taxon>Bacteria</taxon>
        <taxon>Pseudomonadati</taxon>
        <taxon>Thermodesulfobacteriota</taxon>
        <taxon>Desulfuromonadia</taxon>
        <taxon>Geobacterales</taxon>
        <taxon>Geobacteraceae</taxon>
        <taxon>Geotalea</taxon>
    </lineage>
</organism>
<gene>
    <name evidence="11" type="ordered locus">Gura_2281</name>
</gene>
<dbReference type="PANTHER" id="PTHR42878">
    <property type="entry name" value="TWO-COMPONENT HISTIDINE KINASE"/>
    <property type="match status" value="1"/>
</dbReference>
<sequence length="891" mass="101504">MQFELRLRESEELFHIQVEGVKDYAVFMLDTQGNVLNWNAGAERLKGYRDEEIIGKHFSCFYTEEERAAGKPGEELKKAAAEGRVADEGWRIRKDGSRFWADVIITALHDENGNLRGFSIVTRDNTERKKTEDALRFSEERYRALFRDNPTMIVTLDTKWKMLSVNPFCASQLGYTTNELEGQSVLNLFHEDDRPAVTEQLQMCLRNPDQVYHWQFRKIRKDGSLLWVEETAQAVYDLGGALNVLVVSQDITERKRAEEEQEQLLVQLDAVLNSINEGVIISDLEGNVLTMNPSALAIHEYENVEQVRRQLHLYQETFELSDLDGHPVPFEQWPQARALRGERFADYEVSVRRKDTDKSWIGSYSGTPVQTKSGDIILSVVTLRDITERKRVEEALRESENKFSKVFQTTPSILVITSLADGRYLEVNEAFERVMGYRRDEVIGRTSMELHIWQNPEDRAIVLRMLAEGKKVHDMEIGLRNKSGTILVGLYSTEIIEIGAEQCLLNVLNDITARKKAEEELRHSEERYRRLYNDTPVMLHSIDHDGRLVSVSNYWLETLGYERSEVLGRLSTEFLTAASRYYATEFVLPEYYRTGSCKEVPYQMVKKNGEILDVLLSAIAERDSEGKVVRSLAVIVDVTDRKQADEEIERLNTDLAARAAELEAANRELEAFNYTVAHDLRKPLTVVNGYCQAIQELCGDKLGEQCKGFLREAYDGTWRMNRLIDALLNFSRLAHVETRRETVDFSAMAHEVAAELKLAEPKRRVTFLIADGVSADGDAALLRVVLDNLLGNAWKYSGMREETVIEFSATEIDGMPVYFVRDNGVGFNKADADKLFVPFQRLPGAEECKGFGIGLATVEKIIRRHGGKVWAKGEPGNGATFYFTLSGDKTI</sequence>
<feature type="coiled-coil region" evidence="7">
    <location>
        <begin position="641"/>
        <end position="668"/>
    </location>
</feature>
<dbReference type="PROSITE" id="PS50112">
    <property type="entry name" value="PAS"/>
    <property type="match status" value="4"/>
</dbReference>
<dbReference type="InterPro" id="IPR004358">
    <property type="entry name" value="Sig_transdc_His_kin-like_C"/>
</dbReference>
<evidence type="ECO:0000256" key="2">
    <source>
        <dbReference type="ARBA" id="ARBA00012438"/>
    </source>
</evidence>
<keyword evidence="12" id="KW-1185">Reference proteome</keyword>
<dbReference type="Pfam" id="PF08447">
    <property type="entry name" value="PAS_3"/>
    <property type="match status" value="1"/>
</dbReference>
<name>A5G3U3_GEOUR</name>
<dbReference type="Pfam" id="PF02518">
    <property type="entry name" value="HATPase_c"/>
    <property type="match status" value="1"/>
</dbReference>
<keyword evidence="6" id="KW-0472">Membrane</keyword>
<dbReference type="InterPro" id="IPR036890">
    <property type="entry name" value="HATPase_C_sf"/>
</dbReference>
<accession>A5G3U3</accession>
<evidence type="ECO:0000313" key="12">
    <source>
        <dbReference type="Proteomes" id="UP000006695"/>
    </source>
</evidence>
<dbReference type="SMART" id="SM00387">
    <property type="entry name" value="HATPase_c"/>
    <property type="match status" value="1"/>
</dbReference>
<dbReference type="Proteomes" id="UP000006695">
    <property type="component" value="Chromosome"/>
</dbReference>
<dbReference type="InterPro" id="IPR035965">
    <property type="entry name" value="PAS-like_dom_sf"/>
</dbReference>
<dbReference type="SMART" id="SM00086">
    <property type="entry name" value="PAC"/>
    <property type="match status" value="5"/>
</dbReference>
<dbReference type="SUPFAM" id="SSF55874">
    <property type="entry name" value="ATPase domain of HSP90 chaperone/DNA topoisomerase II/histidine kinase"/>
    <property type="match status" value="1"/>
</dbReference>
<dbReference type="InterPro" id="IPR050351">
    <property type="entry name" value="BphY/WalK/GraS-like"/>
</dbReference>
<dbReference type="Pfam" id="PF13426">
    <property type="entry name" value="PAS_9"/>
    <property type="match status" value="2"/>
</dbReference>
<dbReference type="NCBIfam" id="TIGR00229">
    <property type="entry name" value="sensory_box"/>
    <property type="match status" value="5"/>
</dbReference>
<feature type="domain" description="PAS" evidence="9">
    <location>
        <begin position="399"/>
        <end position="466"/>
    </location>
</feature>
<evidence type="ECO:0000259" key="10">
    <source>
        <dbReference type="PROSITE" id="PS50113"/>
    </source>
</evidence>
<dbReference type="GO" id="GO:0007234">
    <property type="term" value="P:osmosensory signaling via phosphorelay pathway"/>
    <property type="evidence" value="ECO:0007669"/>
    <property type="project" value="TreeGrafter"/>
</dbReference>
<dbReference type="InterPro" id="IPR013656">
    <property type="entry name" value="PAS_4"/>
</dbReference>
<dbReference type="RefSeq" id="WP_011939156.1">
    <property type="nucleotide sequence ID" value="NC_009483.1"/>
</dbReference>
<feature type="domain" description="PAC" evidence="10">
    <location>
        <begin position="79"/>
        <end position="137"/>
    </location>
</feature>
<evidence type="ECO:0000313" key="11">
    <source>
        <dbReference type="EMBL" id="ABQ26461.1"/>
    </source>
</evidence>
<dbReference type="GO" id="GO:0016020">
    <property type="term" value="C:membrane"/>
    <property type="evidence" value="ECO:0007669"/>
    <property type="project" value="UniProtKB-SubCell"/>
</dbReference>
<dbReference type="InterPro" id="IPR000014">
    <property type="entry name" value="PAS"/>
</dbReference>